<feature type="compositionally biased region" description="Low complexity" evidence="11">
    <location>
        <begin position="4709"/>
        <end position="4720"/>
    </location>
</feature>
<protein>
    <recommendedName>
        <fullName evidence="4 10">Midasin</fullName>
    </recommendedName>
</protein>
<dbReference type="SUPFAM" id="SSF53300">
    <property type="entry name" value="vWA-like"/>
    <property type="match status" value="1"/>
</dbReference>
<dbReference type="FunFam" id="3.40.50.300:FF:001368">
    <property type="entry name" value="Midasin"/>
    <property type="match status" value="1"/>
</dbReference>
<dbReference type="STRING" id="1684307.A0A316UET8"/>
<gene>
    <name evidence="13" type="ORF">BCV69DRAFT_264993</name>
</gene>
<dbReference type="InterPro" id="IPR011704">
    <property type="entry name" value="ATPase_dyneun-rel_AAA"/>
</dbReference>
<keyword evidence="7 10" id="KW-0067">ATP-binding</keyword>
<feature type="compositionally biased region" description="Acidic residues" evidence="11">
    <location>
        <begin position="4583"/>
        <end position="4611"/>
    </location>
</feature>
<dbReference type="GO" id="GO:0016887">
    <property type="term" value="F:ATP hydrolysis activity"/>
    <property type="evidence" value="ECO:0007669"/>
    <property type="project" value="InterPro"/>
</dbReference>
<dbReference type="GO" id="GO:0005524">
    <property type="term" value="F:ATP binding"/>
    <property type="evidence" value="ECO:0007669"/>
    <property type="project" value="UniProtKB-KW"/>
</dbReference>
<dbReference type="GO" id="GO:0005730">
    <property type="term" value="C:nucleolus"/>
    <property type="evidence" value="ECO:0007669"/>
    <property type="project" value="UniProtKB-SubCell"/>
</dbReference>
<comment type="subcellular location">
    <subcellularLocation>
        <location evidence="1">Nucleus</location>
        <location evidence="1">Nucleolus</location>
    </subcellularLocation>
    <subcellularLocation>
        <location evidence="2">Nucleus</location>
        <location evidence="2">Nucleoplasm</location>
    </subcellularLocation>
</comment>
<dbReference type="GO" id="GO:0000055">
    <property type="term" value="P:ribosomal large subunit export from nucleus"/>
    <property type="evidence" value="ECO:0007669"/>
    <property type="project" value="TreeGrafter"/>
</dbReference>
<dbReference type="Proteomes" id="UP000245942">
    <property type="component" value="Unassembled WGS sequence"/>
</dbReference>
<dbReference type="Gene3D" id="3.40.50.300">
    <property type="entry name" value="P-loop containing nucleotide triphosphate hydrolases"/>
    <property type="match status" value="7"/>
</dbReference>
<feature type="compositionally biased region" description="Basic and acidic residues" evidence="11">
    <location>
        <begin position="4927"/>
        <end position="4959"/>
    </location>
</feature>
<feature type="compositionally biased region" description="Basic and acidic residues" evidence="11">
    <location>
        <begin position="4441"/>
        <end position="4468"/>
    </location>
</feature>
<dbReference type="Pfam" id="PF21108">
    <property type="entry name" value="MDN1_4th"/>
    <property type="match status" value="1"/>
</dbReference>
<keyword evidence="14" id="KW-1185">Reference proteome</keyword>
<feature type="compositionally biased region" description="Acidic residues" evidence="11">
    <location>
        <begin position="4533"/>
        <end position="4544"/>
    </location>
</feature>
<dbReference type="PANTHER" id="PTHR48103">
    <property type="entry name" value="MIDASIN-RELATED"/>
    <property type="match status" value="1"/>
</dbReference>
<dbReference type="InterPro" id="IPR025662">
    <property type="entry name" value="Sigma_54_int_dom_ATP-bd_1"/>
</dbReference>
<dbReference type="InterPro" id="IPR041190">
    <property type="entry name" value="Midasin_AAA_lid_5"/>
</dbReference>
<dbReference type="Pfam" id="PF17865">
    <property type="entry name" value="AAA_lid_5"/>
    <property type="match status" value="1"/>
</dbReference>
<dbReference type="GO" id="GO:0005654">
    <property type="term" value="C:nucleoplasm"/>
    <property type="evidence" value="ECO:0007669"/>
    <property type="project" value="UniProtKB-SubCell"/>
</dbReference>
<dbReference type="InterPro" id="IPR012099">
    <property type="entry name" value="Midasin"/>
</dbReference>
<feature type="compositionally biased region" description="Acidic residues" evidence="11">
    <location>
        <begin position="4394"/>
        <end position="4427"/>
    </location>
</feature>
<feature type="compositionally biased region" description="Basic and acidic residues" evidence="11">
    <location>
        <begin position="4880"/>
        <end position="4889"/>
    </location>
</feature>
<evidence type="ECO:0000256" key="3">
    <source>
        <dbReference type="ARBA" id="ARBA00007188"/>
    </source>
</evidence>
<feature type="region of interest" description="Disordered" evidence="11">
    <location>
        <begin position="4369"/>
        <end position="4959"/>
    </location>
</feature>
<evidence type="ECO:0000256" key="2">
    <source>
        <dbReference type="ARBA" id="ARBA00004642"/>
    </source>
</evidence>
<evidence type="ECO:0000256" key="6">
    <source>
        <dbReference type="ARBA" id="ARBA00022741"/>
    </source>
</evidence>
<dbReference type="RefSeq" id="XP_025350902.1">
    <property type="nucleotide sequence ID" value="XM_025490768.1"/>
</dbReference>
<feature type="compositionally biased region" description="Acidic residues" evidence="11">
    <location>
        <begin position="4732"/>
        <end position="4745"/>
    </location>
</feature>
<feature type="compositionally biased region" description="Basic and acidic residues" evidence="11">
    <location>
        <begin position="4325"/>
        <end position="4343"/>
    </location>
</feature>
<feature type="compositionally biased region" description="Basic and acidic residues" evidence="11">
    <location>
        <begin position="4620"/>
        <end position="4632"/>
    </location>
</feature>
<evidence type="ECO:0000256" key="8">
    <source>
        <dbReference type="ARBA" id="ARBA00023186"/>
    </source>
</evidence>
<dbReference type="OrthoDB" id="5186at2759"/>
<organism evidence="13 14">
    <name type="scientific">Pseudomicrostroma glucosiphilum</name>
    <dbReference type="NCBI Taxonomy" id="1684307"/>
    <lineage>
        <taxon>Eukaryota</taxon>
        <taxon>Fungi</taxon>
        <taxon>Dikarya</taxon>
        <taxon>Basidiomycota</taxon>
        <taxon>Ustilaginomycotina</taxon>
        <taxon>Exobasidiomycetes</taxon>
        <taxon>Microstromatales</taxon>
        <taxon>Microstromatales incertae sedis</taxon>
        <taxon>Pseudomicrostroma</taxon>
    </lineage>
</organism>
<proteinExistence type="inferred from homology"/>
<name>A0A316UET8_9BASI</name>
<dbReference type="GO" id="GO:0000027">
    <property type="term" value="P:ribosomal large subunit assembly"/>
    <property type="evidence" value="ECO:0007669"/>
    <property type="project" value="InterPro"/>
</dbReference>
<dbReference type="GO" id="GO:0030687">
    <property type="term" value="C:preribosome, large subunit precursor"/>
    <property type="evidence" value="ECO:0007669"/>
    <property type="project" value="TreeGrafter"/>
</dbReference>
<feature type="compositionally biased region" description="Acidic residues" evidence="11">
    <location>
        <begin position="4557"/>
        <end position="4568"/>
    </location>
</feature>
<feature type="compositionally biased region" description="Acidic residues" evidence="11">
    <location>
        <begin position="4823"/>
        <end position="4840"/>
    </location>
</feature>
<evidence type="ECO:0000313" key="14">
    <source>
        <dbReference type="Proteomes" id="UP000245942"/>
    </source>
</evidence>
<keyword evidence="6 10" id="KW-0547">Nucleotide-binding</keyword>
<evidence type="ECO:0000256" key="1">
    <source>
        <dbReference type="ARBA" id="ARBA00004604"/>
    </source>
</evidence>
<dbReference type="PANTHER" id="PTHR48103:SF2">
    <property type="entry name" value="MIDASIN"/>
    <property type="match status" value="1"/>
</dbReference>
<dbReference type="SMART" id="SM00382">
    <property type="entry name" value="AAA"/>
    <property type="match status" value="6"/>
</dbReference>
<feature type="region of interest" description="Disordered" evidence="11">
    <location>
        <begin position="4324"/>
        <end position="4357"/>
    </location>
</feature>
<dbReference type="InterPro" id="IPR027417">
    <property type="entry name" value="P-loop_NTPase"/>
</dbReference>
<evidence type="ECO:0000256" key="10">
    <source>
        <dbReference type="PIRNR" id="PIRNR010340"/>
    </source>
</evidence>
<sequence length="5309" mass="583612">MSSLPQQRRIEARPSALSLDLGDSCSRLLADPAAALAVPPTARAVLEQWVSGQGSSHKKPQKLLQCLSSLLIIRKLTIAVAAHFRPLLLDLAARLLPVAEADSWQDERRLAILYAFANLLAPFPEIYPIVSHFLALLASRGDSIGDELEALPQAGTDLALLSMARLCIASRPLAAQLRVQMPAKVLHSIYTRPKQWSPASRLIAIKIQAMMEGLPERSRQELERAFVGQPSAPYPVHVSSKTAAAAVEMDLDSGMGEFEIKIFDDGTFLESVDAWVLALAERDRQNKVRKMARAIEGLLIFHQTEEAWIKSTNLITSVNDVAGVLVFLSGHTSEAGRHQAPRDAFFVLTPSHAPTLNSVAQGLVRRLPILLSGPPSSGKTSLLDHLGSTLHPKKKSGESQIVTLQLGDHSSLDAKSLIGTYTSSARNPGTFEWVEGALTRAVRDGKWLVLEDIDKASGEILSVIKPLVEAFGPSKRLGASAELDLGAKGKIVAGPNFALFAVRSVNPSRSRDGSVVFSPPAFIGASHWTEVTCPAPGEEDITHILQELYPRLCQGKQGEHLLAKLINAWRALQASSASSQAQQVPASSRRQPTLRDLMKWCRRVETLLVESSMTNASLLDDQRHMERLFVEAAEVFLGAYHITTSPAIDAFFKTSAEALGMALGLTADRAWWLLQGRTPDLTLKGNLDALDSATSVAKLKMGRVELLRQPKAHSSTSSAVVPSSRSFALTRPAAVLLERVAASIVLSEPVLLVGETGTGKTTSVQHLASLLGQPMVALNLSQQTEAADLLGSYKPLEPRLPAMEIHNVWFDLFERTFSAKRNARFVELERKALQTGKWARLATLWKESIRMADERRARKLKLLDEVKEQTDAAPPPVSTSRTTKKRKTARGHTPVSPDANATEEAERAAEDSLDRLWQSFSASVSNFAVQHASRKRNFVFSFIEGPLVKAIQEGSWVLLDEINLAASETLDSLASLLQSSTSSITLFEKGDIEPIKRHPSFRLFACMNPATDVGKKDLPASLRSRFTELYVQSPDSDREALIAIVEKYIGHLTAGDRSALLDVAECYAEIRRLSSEHLLADGANQRPHFSIRTLSRALTFASDQAGTYGLRRALWEGFTMAFTMLLDDKSATIVRDLLSRQILSRARNANAAASFVPARPKKSGMSEDDFIQIGPFWLQTGPEPLDPATDYILTASVQAKLIGLARAILARKSPVLIQGPTSAGKTSAVEYLARRTGHRFVRINNHEHTDVQEYLGSYASDPDTGRLVFHEGLLVQALRRGDWIVLDELNLAPTDVLEALNRLLDDNRELVIPETGEVVKPHPRFMLFATQNPPGIYAGRKVLSRAFRNRFLEVHFDDVPRAELEKILSERCRIPLSYAGKVVAVFVELQKRRQAGRVFDSNQAFVTLRDLFRWGQREAQGYQQLAEDGYMLIAERARRSDDKLVVKEVIEEVMKVRIDEEAIYDVRGAGKESVASRVGGLPRLQAMLDASEACGIVWTRAMQRLLYLVATCLRYDEPVLLVGETGSGKTSVCGVLAQALGRQLHTVNCHQNTDTADLLGGQRPIRNRTSLLAKARMEAERLLSDLGQADISTPGEEVDLASISSALTLALAALPVEDPRKAQGQAALQQINQASALFEWRDGPLVDAMRAGDHLLLDEMSLADDSVLERLNSVLEPGRTLVLAERSGASTDSSEPLNAIQIRAKDGFQIIATMNPGGDYGKKELSPALRNRFTEIWVPQVEDRRDILQIFDTQWRDESLSVWGPEILNFAEWFTRQIGGDSNAGDRAGIGLRDYISWVAFINATAAGSAPILDGSDAYAHGALLTFVDGIGALTATSAMTTLGLRELRERCLKKLQELCGERMSLSAAGDADLVPSNDQQRFAIGPFAISRGPVELPDGEDEFSFRASTTAKNAVKVLRALYVPTKSILLEGSPGAGKTSLVGALAKASGNYLTRINLSDQTELIDLFGADLPVEGGGPGEFAWKDAAFLRAMERGEWVLLDEMNLASQSVLEGLNSCLDHRGSVYIPELGRSFGKHPNFRLFAAQNPHQQGGGRKGLPKSFLNRFTKVYVDELQAEDILTICSHLYPGFPMSDLERMIAFNARLHEEVMVKHSLGRQGSPWEFNLRDLLRWLTLIHSDLGLNWAHRPAEHLASLYIHRFRNLADRRAAGAIYSDVFGTEYDVDHRPWPMLTPHHVQFGHVLLDRKATIPSSLQQQFALLQRQLPALESLADCVRLQWLSIVVGPAGCGKTSLVRLLASLTGRKLQEMRMNSGVDTMDVLGTFEQLDPHRNLRHLVDKAKEALDAHHLTALRSSSEATMASWNAAKISNATCLQLLAQSTAAQEDLASSIKQSAVDIDTLANSEHVQDLAHIAAALKMEASAAQSSSAAGRFEWNDGPLLKAMQEGTWLLLDDANLCSASVLDRLNSLFEPGGSLILSERGVVDGEIETIRPHPDFRLFMALDPQHGELSRAMRNRGLEVYLASRDGSAESASRDAQRLASLDSFGPLMSLSSDSSIWDLEETNLGRADHATQLMKSESFSEAGVERFLTSYLPVLQVHLASRAASSPRNAVFASMATLLQDDATQQIISKGHSAWGTSHAVAAAFVQEQANDLGHNPNLWDGGLETAQVTRSALSLLCDALLIQKSLHSVAIEAGHLKQAEGASVLQRSARYAAQRSGQDNVDEDQSVRLLYPFLQAIAVSAQTAARSIDDAETMRIHQAISDRGLYLLNVAARPLFDFSAIQIVMGDICTFLTQLKGTGTQLLDLATALYHRVALTSGFAMKQIWELSMPPVAFPEAQESSRVLLELLSAIESQRSNKQLIATAIDVVATLQLPEHLWTTSQRDDVSSLAQDIIKRLREVVAQGGKQPRGTISKAKITTWEVQCLAALELQTRGLRASPLLPVISSEGLKEIVDASAYPLRAAVTIRQLGWQAGRADMQSDIVATSTDGFFDWVAPLAEDGPGCEELFRPFLLKHALFPSPASRITLSELLVYRQQCARLGRLTSLLRPATSKSRGSSLLQELADFVAVLIRALEPGPESATADDRTSAAQSAIQKAKDSIRLHMRSLDRFDAESDFELLTRLGQCCISIALEVLALYLPNVAIDPLSSLRTREWMAQDQISSRDEQVRIARYAEELLTGNSTSPMIGFLGRRLDDSLAEQRTVVSKSAVSRQPDLAMLTRFFGDVHSFTRQMLDPAKLQDLTGQLENACNDQSVAREHSLQASLQSFRSRLESEYQALSDLCAPLATVTSMLQIGFRSLLVSSLQARAPPAKKRNEGILDALVKFPSTYSSEHFAQMELPIKVKAGASGSSSQTSLAVPMLLTVLAGLSQDIADGKAPNAILRLLSRSYDQLFFVWTLDKEEERQAAQAEASLFKSRDLDIEDKDDPEVQEAEFRSMFPDYSEDVLDSTASGTANGAASKTHNAYLRPEHLLRLHKLHLAMFSQQKSTRRTSESRIFRQMRTDLARPLLISSYDSLTEKLDQSGEAFQLSLLHSEAGLDASDASVPNFYLDANVAETSKGTEIVLGMRDRLDELVKEWPDQMIPQHIRDRCDAILRLDSASPVAKILAALEQLFTHTDDWEGYANSSNSLEKHREKIRKQISDWRLLELHSWAKLLDTQAEQHTASVSEWWFRLFEVAVRGMQAAMAESEQKGNEHLSSLVGLLDQFIRSSDFGQYEARLDLVSSFGSYLELLTQHAPASETHGLDKVSRVLQNVSAFYSQFKGSINELYSKQRAKIEKEIRDFIQLTRWKDINILSLRVSAQKTHRKLHKCVRNFRTILRQPVDPILAGFSESRVDVSQPSSNQVSHRRIPLPLVDSDKARAVFASHEGYRMSADGVQRPQHLQNLGRTFETLHQIAGKDLSEALCAVHVDGLQELATAIIEQSRALAQATPALAKEDNLKVIKNLTNRKRKAWTDLLREMKRIGLSPFVSPDIVSRNQDASFVYGQKVLDPHADDEGASDVNVYFYRLLTGLPRMRDSLQAAQGDLPMSELQRGASYCEHAMSIVFQERERLAGLLASKTRLNALAARLLKVTELHGNDMEVKRCPNGTLQAVEGLTWTLHRVVATLLEIDVEAVKHAAVSSLSSRGIEAFRQELSQERVEAARLAKRVSELVEDLHSCHAAFWTTEEEAVVSVAAALLPRLADRLAAGEHAIPALAALCVPTYGWLRKVSMETSEALSASIKQMNGGTGSERVNSTDSVITSILLIAQEVRKLPASLSSDKDAEDLADKAIVSDLRSLRTAERTLRLPEVMEQVSASLSGNEPLVELARIAPFVAVYAQVVSAHIDSSSRWLRSFSKLNHIMTNTVTSLCNKGFCKPPEQDDSKEADAAGEGKELEGGTGLGDGTGAQDITDQMDENETIEELQKNEDEENGDAGDETQREKGAREAEDDFGGDLEEVSANGDDQDDGEEEQDGQQEEPDDHVGDVDPLDPNAVDEKIWSGEKDKEDQKGESKDETSKDLDGPDEENADSAPKQEGGKEDDKSRGESANDKQKKQGEEDQAPQDEANQEDSQEVEGNEEGEKQEEGDGEIEAEEDAGQEQQGAGRKMDDNINEGDNLDIDDELKMSDDEGGANASDVEDDLGDIDLDDEAEPGEDDKGEQEEGQELPFDAQEEFEKSEAEPKGGQDAEPSEAEVAKNEGEEAMEEDDEDGDDGTERQEGADGLDHADTDGQLDEGADPLPDDDMATDTQAAGDISASANQSQGARGRQGRQAANDSRPDAPEGQAEADNEAVEQDDDATAPKDKPSTSAAGQKATEEGEASEQQQDDAEKEANPVRSLGDALKQFRRNLDSIAEAKPDRDADETRPTEEKKADGEGMPEEGEVEHIADDEDAEMQALGAADEEEATQRLAESRIEDDTQASDLRPTGDDADGDHDMQDDVSRLEQAPLPDFDQEEARRQQSSTEQRQKQEQSSKALLPSDIEKQAEQDARRQAGVDEQRQEASNEEGMLDHVDGEYEEELIDPVSDEARQLADHDVEEELAAFRSLEADERAEKAAELWRSYSTMTSDLAFALCEQLRLILTPTLAARLNGDFRTGKRLNMRKIVPFIASDFAKDKIWLRRTKPSKREYQVLLALDDSRSMAENRSVHLAYQTLALVSGALGRLEVGDISICRFGEKVQTLHPFGKGTFGDESGGQILNQLSFEQKGTNMVRLVEHTLNSLQEARNTRGSSSGSSAAELWQLEIIISDGVCQDHERLRSLLRRANEQRVMIVFVIVDSLASGSGGGGQSSKAKQGAAANSILSMSSVRYETDPATGRMELKMDRYLDSFPFSYYVVLREAEALPEVLSTTLRQWAEKIREAE</sequence>
<feature type="domain" description="VWFA" evidence="12">
    <location>
        <begin position="5077"/>
        <end position="5298"/>
    </location>
</feature>
<comment type="function">
    <text evidence="10">Nuclear chaperone required for maturation and nuclear export of pre-60S ribosome subunits.</text>
</comment>
<feature type="compositionally biased region" description="Basic and acidic residues" evidence="11">
    <location>
        <begin position="4384"/>
        <end position="4393"/>
    </location>
</feature>
<dbReference type="Pfam" id="PF17867">
    <property type="entry name" value="AAA_lid_7"/>
    <property type="match status" value="3"/>
</dbReference>
<dbReference type="InterPro" id="IPR040848">
    <property type="entry name" value="AAA_lid_7"/>
</dbReference>
<accession>A0A316UET8</accession>
<dbReference type="FunFam" id="3.40.50.300:FF:000712">
    <property type="entry name" value="Midasin"/>
    <property type="match status" value="1"/>
</dbReference>
<evidence type="ECO:0000259" key="12">
    <source>
        <dbReference type="PROSITE" id="PS50234"/>
    </source>
</evidence>
<feature type="compositionally biased region" description="Basic and acidic residues" evidence="11">
    <location>
        <begin position="4794"/>
        <end position="4821"/>
    </location>
</feature>
<comment type="similarity">
    <text evidence="3 10">Belongs to the midasin family.</text>
</comment>
<dbReference type="InterPro" id="IPR002035">
    <property type="entry name" value="VWF_A"/>
</dbReference>
<keyword evidence="9 10" id="KW-0539">Nucleus</keyword>
<dbReference type="PROSITE" id="PS50234">
    <property type="entry name" value="VWFA"/>
    <property type="match status" value="1"/>
</dbReference>
<dbReference type="Gene3D" id="3.40.50.410">
    <property type="entry name" value="von Willebrand factor, type A domain"/>
    <property type="match status" value="1"/>
</dbReference>
<dbReference type="GeneID" id="37012502"/>
<dbReference type="SUPFAM" id="SSF52540">
    <property type="entry name" value="P-loop containing nucleoside triphosphate hydrolases"/>
    <property type="match status" value="6"/>
</dbReference>
<evidence type="ECO:0000256" key="5">
    <source>
        <dbReference type="ARBA" id="ARBA00022553"/>
    </source>
</evidence>
<feature type="compositionally biased region" description="Acidic residues" evidence="11">
    <location>
        <begin position="4764"/>
        <end position="4776"/>
    </location>
</feature>
<reference evidence="13 14" key="1">
    <citation type="journal article" date="2018" name="Mol. Biol. Evol.">
        <title>Broad Genomic Sampling Reveals a Smut Pathogenic Ancestry of the Fungal Clade Ustilaginomycotina.</title>
        <authorList>
            <person name="Kijpornyongpan T."/>
            <person name="Mondo S.J."/>
            <person name="Barry K."/>
            <person name="Sandor L."/>
            <person name="Lee J."/>
            <person name="Lipzen A."/>
            <person name="Pangilinan J."/>
            <person name="LaButti K."/>
            <person name="Hainaut M."/>
            <person name="Henrissat B."/>
            <person name="Grigoriev I.V."/>
            <person name="Spatafora J.W."/>
            <person name="Aime M.C."/>
        </authorList>
    </citation>
    <scope>NUCLEOTIDE SEQUENCE [LARGE SCALE GENOMIC DNA]</scope>
    <source>
        <strain evidence="13 14">MCA 4718</strain>
    </source>
</reference>
<dbReference type="InterPro" id="IPR036465">
    <property type="entry name" value="vWFA_dom_sf"/>
</dbReference>
<feature type="compositionally biased region" description="Acidic residues" evidence="11">
    <location>
        <begin position="4505"/>
        <end position="4525"/>
    </location>
</feature>
<evidence type="ECO:0000313" key="13">
    <source>
        <dbReference type="EMBL" id="PWN23742.1"/>
    </source>
</evidence>
<feature type="compositionally biased region" description="Basic and acidic residues" evidence="11">
    <location>
        <begin position="4660"/>
        <end position="4675"/>
    </location>
</feature>
<evidence type="ECO:0000256" key="11">
    <source>
        <dbReference type="SAM" id="MobiDB-lite"/>
    </source>
</evidence>
<feature type="compositionally biased region" description="Acidic residues" evidence="11">
    <location>
        <begin position="4369"/>
        <end position="4383"/>
    </location>
</feature>
<keyword evidence="5" id="KW-0597">Phosphoprotein</keyword>
<feature type="region of interest" description="Disordered" evidence="11">
    <location>
        <begin position="866"/>
        <end position="903"/>
    </location>
</feature>
<dbReference type="EMBL" id="KZ819321">
    <property type="protein sequence ID" value="PWN23742.1"/>
    <property type="molecule type" value="Genomic_DNA"/>
</dbReference>
<feature type="compositionally biased region" description="Acidic residues" evidence="11">
    <location>
        <begin position="4677"/>
        <end position="4692"/>
    </location>
</feature>
<feature type="compositionally biased region" description="Acidic residues" evidence="11">
    <location>
        <begin position="4647"/>
        <end position="4659"/>
    </location>
</feature>
<dbReference type="CDD" id="cd00009">
    <property type="entry name" value="AAA"/>
    <property type="match status" value="2"/>
</dbReference>
<dbReference type="FunFam" id="3.40.50.300:FF:000142">
    <property type="entry name" value="Midasin"/>
    <property type="match status" value="1"/>
</dbReference>
<keyword evidence="8 10" id="KW-0143">Chaperone</keyword>
<feature type="compositionally biased region" description="Basic and acidic residues" evidence="11">
    <location>
        <begin position="4482"/>
        <end position="4504"/>
    </location>
</feature>
<dbReference type="PIRSF" id="PIRSF010340">
    <property type="entry name" value="Midasin"/>
    <property type="match status" value="1"/>
</dbReference>
<dbReference type="InterPro" id="IPR003593">
    <property type="entry name" value="AAA+_ATPase"/>
</dbReference>
<evidence type="ECO:0000256" key="4">
    <source>
        <dbReference type="ARBA" id="ARBA00017143"/>
    </source>
</evidence>
<dbReference type="InterPro" id="IPR048617">
    <property type="entry name" value="MDN1_AAA_lid_4"/>
</dbReference>
<evidence type="ECO:0000256" key="9">
    <source>
        <dbReference type="ARBA" id="ARBA00023242"/>
    </source>
</evidence>
<dbReference type="Pfam" id="PF07728">
    <property type="entry name" value="AAA_5"/>
    <property type="match status" value="9"/>
</dbReference>
<evidence type="ECO:0000256" key="7">
    <source>
        <dbReference type="ARBA" id="ARBA00022840"/>
    </source>
</evidence>
<dbReference type="PROSITE" id="PS00675">
    <property type="entry name" value="SIGMA54_INTERACT_1"/>
    <property type="match status" value="1"/>
</dbReference>